<proteinExistence type="predicted"/>
<dbReference type="AlphaFoldDB" id="A0A8S2B011"/>
<keyword evidence="4" id="KW-1185">Reference proteome</keyword>
<evidence type="ECO:0000256" key="1">
    <source>
        <dbReference type="PROSITE-ProRule" id="PRU00175"/>
    </source>
</evidence>
<keyword evidence="1" id="KW-0863">Zinc-finger</keyword>
<dbReference type="InterPro" id="IPR013083">
    <property type="entry name" value="Znf_RING/FYVE/PHD"/>
</dbReference>
<dbReference type="PROSITE" id="PS50089">
    <property type="entry name" value="ZF_RING_2"/>
    <property type="match status" value="1"/>
</dbReference>
<dbReference type="SUPFAM" id="SSF57850">
    <property type="entry name" value="RING/U-box"/>
    <property type="match status" value="1"/>
</dbReference>
<evidence type="ECO:0000313" key="4">
    <source>
        <dbReference type="Proteomes" id="UP000682877"/>
    </source>
</evidence>
<protein>
    <recommendedName>
        <fullName evidence="2">RING-type domain-containing protein</fullName>
    </recommendedName>
</protein>
<sequence>MVSMAAYQQFPFMECYVTNVVHDPAEVGVNIDLTDPAYAVTGVVVQRYVHRRNVGPDILLYQEINNDVNVYDQSVSLLGDGALFSSENLRQWVAFVPPPERVVPDAFNNVAWTWEDDFAGSLANQVNDELFDGANPFLVEATEFFGFECVLNAANNWQYGDWRTNAPPFVVPAICAICQEDITENTPVDNLYMLCCGHMFHWACILTWVWEHHRCAICDLQI</sequence>
<dbReference type="Pfam" id="PF13639">
    <property type="entry name" value="zf-RING_2"/>
    <property type="match status" value="1"/>
</dbReference>
<dbReference type="InterPro" id="IPR001841">
    <property type="entry name" value="Znf_RING"/>
</dbReference>
<evidence type="ECO:0000259" key="2">
    <source>
        <dbReference type="PROSITE" id="PS50089"/>
    </source>
</evidence>
<reference evidence="3" key="1">
    <citation type="submission" date="2021-01" db="EMBL/GenBank/DDBJ databases">
        <authorList>
            <person name="Bezrukov I."/>
        </authorList>
    </citation>
    <scope>NUCLEOTIDE SEQUENCE</scope>
</reference>
<dbReference type="EMBL" id="LR999457">
    <property type="protein sequence ID" value="CAE6202106.1"/>
    <property type="molecule type" value="Genomic_DNA"/>
</dbReference>
<keyword evidence="1" id="KW-0862">Zinc</keyword>
<dbReference type="GO" id="GO:0008270">
    <property type="term" value="F:zinc ion binding"/>
    <property type="evidence" value="ECO:0007669"/>
    <property type="project" value="UniProtKB-KW"/>
</dbReference>
<dbReference type="SMART" id="SM00184">
    <property type="entry name" value="RING"/>
    <property type="match status" value="1"/>
</dbReference>
<accession>A0A8S2B011</accession>
<dbReference type="Gene3D" id="3.30.40.10">
    <property type="entry name" value="Zinc/RING finger domain, C3HC4 (zinc finger)"/>
    <property type="match status" value="1"/>
</dbReference>
<keyword evidence="1" id="KW-0479">Metal-binding</keyword>
<gene>
    <name evidence="3" type="ORF">AARE701A_LOCUS19860</name>
</gene>
<organism evidence="3 4">
    <name type="scientific">Arabidopsis arenosa</name>
    <name type="common">Sand rock-cress</name>
    <name type="synonym">Cardaminopsis arenosa</name>
    <dbReference type="NCBI Taxonomy" id="38785"/>
    <lineage>
        <taxon>Eukaryota</taxon>
        <taxon>Viridiplantae</taxon>
        <taxon>Streptophyta</taxon>
        <taxon>Embryophyta</taxon>
        <taxon>Tracheophyta</taxon>
        <taxon>Spermatophyta</taxon>
        <taxon>Magnoliopsida</taxon>
        <taxon>eudicotyledons</taxon>
        <taxon>Gunneridae</taxon>
        <taxon>Pentapetalae</taxon>
        <taxon>rosids</taxon>
        <taxon>malvids</taxon>
        <taxon>Brassicales</taxon>
        <taxon>Brassicaceae</taxon>
        <taxon>Camelineae</taxon>
        <taxon>Arabidopsis</taxon>
    </lineage>
</organism>
<name>A0A8S2B011_ARAAE</name>
<feature type="domain" description="RING-type" evidence="2">
    <location>
        <begin position="175"/>
        <end position="219"/>
    </location>
</feature>
<evidence type="ECO:0000313" key="3">
    <source>
        <dbReference type="EMBL" id="CAE6202106.1"/>
    </source>
</evidence>
<dbReference type="Proteomes" id="UP000682877">
    <property type="component" value="Chromosome 7"/>
</dbReference>